<accession>A0A0H5R943</accession>
<reference evidence="1" key="1">
    <citation type="submission" date="2015-04" db="EMBL/GenBank/DDBJ databases">
        <title>The genome sequence of the plant pathogenic Rhizarian Plasmodiophora brassicae reveals insights in its biotrophic life cycle and the origin of chitin synthesis.</title>
        <authorList>
            <person name="Schwelm A."/>
            <person name="Fogelqvist J."/>
            <person name="Knaust A."/>
            <person name="Julke S."/>
            <person name="Lilja T."/>
            <person name="Dhandapani V."/>
            <person name="Bonilla-Rosso G."/>
            <person name="Karlsson M."/>
            <person name="Shevchenko A."/>
            <person name="Choi S.R."/>
            <person name="Kim H.G."/>
            <person name="Park J.Y."/>
            <person name="Lim Y.P."/>
            <person name="Ludwig-Muller J."/>
            <person name="Dixelius C."/>
        </authorList>
    </citation>
    <scope>NUCLEOTIDE SEQUENCE</scope>
    <source>
        <tissue evidence="1">Potato root galls</tissue>
    </source>
</reference>
<dbReference type="EMBL" id="HACM01010208">
    <property type="protein sequence ID" value="CRZ10650.1"/>
    <property type="molecule type" value="Transcribed_RNA"/>
</dbReference>
<protein>
    <submittedName>
        <fullName evidence="1">Uncharacterized protein</fullName>
    </submittedName>
</protein>
<proteinExistence type="predicted"/>
<organism evidence="1">
    <name type="scientific">Spongospora subterranea</name>
    <dbReference type="NCBI Taxonomy" id="70186"/>
    <lineage>
        <taxon>Eukaryota</taxon>
        <taxon>Sar</taxon>
        <taxon>Rhizaria</taxon>
        <taxon>Endomyxa</taxon>
        <taxon>Phytomyxea</taxon>
        <taxon>Plasmodiophorida</taxon>
        <taxon>Plasmodiophoridae</taxon>
        <taxon>Spongospora</taxon>
    </lineage>
</organism>
<dbReference type="AlphaFoldDB" id="A0A0H5R943"/>
<evidence type="ECO:0000313" key="1">
    <source>
        <dbReference type="EMBL" id="CRZ10650.1"/>
    </source>
</evidence>
<sequence length="186" mass="20628">AIYQGIIGLALEPIKRHSTIPELYRATCRGVSGVVLLPLAATFRTLSAASEKVRALADNRSVPTRSRLPRQFLYGNILCNYDHFPDAIREFAVSKLFDDSEFVIGFVANSFFNIIVTSESIFVVNGSHPDQVLVWVSIRNIFSLTAMHDKRTLHIEMVEESPVNIIDTGSEENAKSIMIGLVFGDA</sequence>
<name>A0A0H5R943_9EUKA</name>
<feature type="non-terminal residue" evidence="1">
    <location>
        <position position="1"/>
    </location>
</feature>